<dbReference type="Proteomes" id="UP000270296">
    <property type="component" value="Unassembled WGS sequence"/>
</dbReference>
<reference evidence="3" key="1">
    <citation type="submission" date="2016-06" db="UniProtKB">
        <authorList>
            <consortium name="WormBaseParasite"/>
        </authorList>
    </citation>
    <scope>IDENTIFICATION</scope>
</reference>
<dbReference type="WBParaSite" id="SBAD_0000553301-mRNA-1">
    <property type="protein sequence ID" value="SBAD_0000553301-mRNA-1"/>
    <property type="gene ID" value="SBAD_0000553301"/>
</dbReference>
<reference evidence="1 2" key="2">
    <citation type="submission" date="2018-11" db="EMBL/GenBank/DDBJ databases">
        <authorList>
            <consortium name="Pathogen Informatics"/>
        </authorList>
    </citation>
    <scope>NUCLEOTIDE SEQUENCE [LARGE SCALE GENOMIC DNA]</scope>
</reference>
<sequence length="188" mass="21490">MHIRARLIAPLIHSHICRFVLDGRRKTAPESGWWPSEAVHEHEAQAKRQTRFSVVRFVPLWVTRALLDDVTIETATTTFCNRRGVEWRLLLDRVVRSDVKDEAMLVRHTALVSTAGSTSGHALVFLRCPPICRWFTDLSLCHRTLFVIDESNLRYTLSNSEAALLVEIVVCHYSHPHCASQLQSAPER</sequence>
<keyword evidence="2" id="KW-1185">Reference proteome</keyword>
<evidence type="ECO:0000313" key="2">
    <source>
        <dbReference type="Proteomes" id="UP000270296"/>
    </source>
</evidence>
<gene>
    <name evidence="1" type="ORF">SBAD_LOCUS5317</name>
</gene>
<protein>
    <submittedName>
        <fullName evidence="3">AraC family transcriptional regulator</fullName>
    </submittedName>
</protein>
<evidence type="ECO:0000313" key="1">
    <source>
        <dbReference type="EMBL" id="VDP06905.1"/>
    </source>
</evidence>
<organism evidence="3">
    <name type="scientific">Soboliphyme baturini</name>
    <dbReference type="NCBI Taxonomy" id="241478"/>
    <lineage>
        <taxon>Eukaryota</taxon>
        <taxon>Metazoa</taxon>
        <taxon>Ecdysozoa</taxon>
        <taxon>Nematoda</taxon>
        <taxon>Enoplea</taxon>
        <taxon>Dorylaimia</taxon>
        <taxon>Dioctophymatida</taxon>
        <taxon>Dioctophymatoidea</taxon>
        <taxon>Soboliphymatidae</taxon>
        <taxon>Soboliphyme</taxon>
    </lineage>
</organism>
<evidence type="ECO:0000313" key="3">
    <source>
        <dbReference type="WBParaSite" id="SBAD_0000553301-mRNA-1"/>
    </source>
</evidence>
<name>A0A183INX0_9BILA</name>
<dbReference type="AlphaFoldDB" id="A0A183INX0"/>
<proteinExistence type="predicted"/>
<dbReference type="EMBL" id="UZAM01008906">
    <property type="protein sequence ID" value="VDP06905.1"/>
    <property type="molecule type" value="Genomic_DNA"/>
</dbReference>
<accession>A0A183INX0</accession>